<gene>
    <name evidence="2" type="ORF">DLJ58_23495</name>
</gene>
<proteinExistence type="predicted"/>
<name>A0A3N9X0T1_9ACTN</name>
<keyword evidence="3" id="KW-1185">Reference proteome</keyword>
<sequence length="108" mass="12009">MVSPLSPGGRDRAASHTRDRTGSNRTRHRRLESLGPNLGYPHSSKIRTADNLRELRPRGGRSRWRVFYTQVGEAFVVGAIGPEASVSQRNFARAVAAAERRIKDVEAE</sequence>
<protein>
    <submittedName>
        <fullName evidence="2">Uncharacterized protein</fullName>
    </submittedName>
</protein>
<dbReference type="InterPro" id="IPR009241">
    <property type="entry name" value="HigB-like"/>
</dbReference>
<evidence type="ECO:0000256" key="1">
    <source>
        <dbReference type="SAM" id="MobiDB-lite"/>
    </source>
</evidence>
<dbReference type="Proteomes" id="UP000266889">
    <property type="component" value="Unassembled WGS sequence"/>
</dbReference>
<comment type="caution">
    <text evidence="2">The sequence shown here is derived from an EMBL/GenBank/DDBJ whole genome shotgun (WGS) entry which is preliminary data.</text>
</comment>
<dbReference type="AlphaFoldDB" id="A0A3N9X0T1"/>
<reference evidence="2 3" key="1">
    <citation type="submission" date="2018-05" db="EMBL/GenBank/DDBJ databases">
        <title>Micromonospora from Atacama Desert.</title>
        <authorList>
            <person name="Carro L."/>
            <person name="Goodfellow M."/>
            <person name="Klenk H.-P."/>
        </authorList>
    </citation>
    <scope>NUCLEOTIDE SEQUENCE [LARGE SCALE GENOMIC DNA]</scope>
    <source>
        <strain evidence="2 3">LB32</strain>
    </source>
</reference>
<evidence type="ECO:0000313" key="3">
    <source>
        <dbReference type="Proteomes" id="UP000266889"/>
    </source>
</evidence>
<dbReference type="OrthoDB" id="5147237at2"/>
<dbReference type="RefSeq" id="WP_124859340.1">
    <property type="nucleotide sequence ID" value="NZ_JBNCOC010000002.1"/>
</dbReference>
<organism evidence="2 3">
    <name type="scientific">Micromonospora arida</name>
    <dbReference type="NCBI Taxonomy" id="2203715"/>
    <lineage>
        <taxon>Bacteria</taxon>
        <taxon>Bacillati</taxon>
        <taxon>Actinomycetota</taxon>
        <taxon>Actinomycetes</taxon>
        <taxon>Micromonosporales</taxon>
        <taxon>Micromonosporaceae</taxon>
        <taxon>Micromonospora</taxon>
    </lineage>
</organism>
<evidence type="ECO:0000313" key="2">
    <source>
        <dbReference type="EMBL" id="RQX06746.1"/>
    </source>
</evidence>
<dbReference type="EMBL" id="QGSY01000231">
    <property type="protein sequence ID" value="RQX06746.1"/>
    <property type="molecule type" value="Genomic_DNA"/>
</dbReference>
<feature type="compositionally biased region" description="Basic and acidic residues" evidence="1">
    <location>
        <begin position="9"/>
        <end position="22"/>
    </location>
</feature>
<feature type="region of interest" description="Disordered" evidence="1">
    <location>
        <begin position="1"/>
        <end position="45"/>
    </location>
</feature>
<dbReference type="Pfam" id="PF05973">
    <property type="entry name" value="Gp49"/>
    <property type="match status" value="1"/>
</dbReference>
<accession>A0A3N9X0T1</accession>